<dbReference type="RefSeq" id="WP_253754325.1">
    <property type="nucleotide sequence ID" value="NZ_BAABKA010000023.1"/>
</dbReference>
<name>A0A9X2K811_9ACTN</name>
<dbReference type="EMBL" id="JAMZEB010000002">
    <property type="protein sequence ID" value="MCP2363039.1"/>
    <property type="molecule type" value="Genomic_DNA"/>
</dbReference>
<sequence length="113" mass="12673">MIPTPNDLQPCPHGCDALVLITITEHGRRMPVEPTPDETGNQAVYKTGTGTWRSRSLDGATARPPDPWEHRYRPHIATCTHRAVQQAIPGLPAGRPRTRRRAPARRYPIWKAP</sequence>
<dbReference type="Proteomes" id="UP001139648">
    <property type="component" value="Unassembled WGS sequence"/>
</dbReference>
<feature type="region of interest" description="Disordered" evidence="1">
    <location>
        <begin position="29"/>
        <end position="71"/>
    </location>
</feature>
<evidence type="ECO:0000313" key="2">
    <source>
        <dbReference type="EMBL" id="MCP2363039.1"/>
    </source>
</evidence>
<keyword evidence="3" id="KW-1185">Reference proteome</keyword>
<gene>
    <name evidence="2" type="ORF">HD597_010059</name>
</gene>
<reference evidence="2" key="1">
    <citation type="submission" date="2022-06" db="EMBL/GenBank/DDBJ databases">
        <title>Sequencing the genomes of 1000 actinobacteria strains.</title>
        <authorList>
            <person name="Klenk H.-P."/>
        </authorList>
    </citation>
    <scope>NUCLEOTIDE SEQUENCE</scope>
    <source>
        <strain evidence="2">DSM 46694</strain>
    </source>
</reference>
<evidence type="ECO:0000256" key="1">
    <source>
        <dbReference type="SAM" id="MobiDB-lite"/>
    </source>
</evidence>
<organism evidence="2 3">
    <name type="scientific">Nonomuraea thailandensis</name>
    <dbReference type="NCBI Taxonomy" id="1188745"/>
    <lineage>
        <taxon>Bacteria</taxon>
        <taxon>Bacillati</taxon>
        <taxon>Actinomycetota</taxon>
        <taxon>Actinomycetes</taxon>
        <taxon>Streptosporangiales</taxon>
        <taxon>Streptosporangiaceae</taxon>
        <taxon>Nonomuraea</taxon>
    </lineage>
</organism>
<dbReference type="AlphaFoldDB" id="A0A9X2K811"/>
<accession>A0A9X2K811</accession>
<comment type="caution">
    <text evidence="2">The sequence shown here is derived from an EMBL/GenBank/DDBJ whole genome shotgun (WGS) entry which is preliminary data.</text>
</comment>
<proteinExistence type="predicted"/>
<evidence type="ECO:0000313" key="3">
    <source>
        <dbReference type="Proteomes" id="UP001139648"/>
    </source>
</evidence>
<feature type="compositionally biased region" description="Polar residues" evidence="1">
    <location>
        <begin position="38"/>
        <end position="54"/>
    </location>
</feature>
<feature type="region of interest" description="Disordered" evidence="1">
    <location>
        <begin position="86"/>
        <end position="113"/>
    </location>
</feature>
<protein>
    <submittedName>
        <fullName evidence="2">Uncharacterized protein</fullName>
    </submittedName>
</protein>